<accession>A0A418ZVG5</accession>
<name>A0A418ZVG5_9RHOB</name>
<organism evidence="2 3">
    <name type="scientific">Paracoccus aestuarii</name>
    <dbReference type="NCBI Taxonomy" id="453842"/>
    <lineage>
        <taxon>Bacteria</taxon>
        <taxon>Pseudomonadati</taxon>
        <taxon>Pseudomonadota</taxon>
        <taxon>Alphaproteobacteria</taxon>
        <taxon>Rhodobacterales</taxon>
        <taxon>Paracoccaceae</taxon>
        <taxon>Paracoccus</taxon>
    </lineage>
</organism>
<dbReference type="AlphaFoldDB" id="A0A418ZVG5"/>
<feature type="domain" description="GIY-YIG" evidence="1">
    <location>
        <begin position="47"/>
        <end position="142"/>
    </location>
</feature>
<gene>
    <name evidence="2" type="ORF">D3P06_10640</name>
</gene>
<sequence length="173" mass="19823">MKVTSFGLFWRAEEIEWFPGQGNRNEFRLLGRIGKNRPGIRVADFRRQQGIYILFDEYGPAYVGLAKGDRLGARLRDHHGDHLNGKWDRFSWFGFNPVGAASDDHGVLSLIQPRRDVTEDTSTTIGDLEALLIAAMGPKLNIQKMRFDGAEKWEQIAQWEWEETYQAKVAPTD</sequence>
<dbReference type="InterPro" id="IPR000305">
    <property type="entry name" value="GIY-YIG_endonuc"/>
</dbReference>
<proteinExistence type="predicted"/>
<evidence type="ECO:0000259" key="1">
    <source>
        <dbReference type="PROSITE" id="PS50164"/>
    </source>
</evidence>
<evidence type="ECO:0000313" key="3">
    <source>
        <dbReference type="Proteomes" id="UP000285530"/>
    </source>
</evidence>
<protein>
    <submittedName>
        <fullName evidence="2">GIY-YIG nuclease family protein</fullName>
    </submittedName>
</protein>
<dbReference type="Proteomes" id="UP000285530">
    <property type="component" value="Unassembled WGS sequence"/>
</dbReference>
<keyword evidence="3" id="KW-1185">Reference proteome</keyword>
<evidence type="ECO:0000313" key="2">
    <source>
        <dbReference type="EMBL" id="RJL03304.1"/>
    </source>
</evidence>
<dbReference type="EMBL" id="QZEV01000050">
    <property type="protein sequence ID" value="RJL03304.1"/>
    <property type="molecule type" value="Genomic_DNA"/>
</dbReference>
<comment type="caution">
    <text evidence="2">The sequence shown here is derived from an EMBL/GenBank/DDBJ whole genome shotgun (WGS) entry which is preliminary data.</text>
</comment>
<dbReference type="CDD" id="cd00719">
    <property type="entry name" value="GIY-YIG_SF"/>
    <property type="match status" value="1"/>
</dbReference>
<dbReference type="PROSITE" id="PS50164">
    <property type="entry name" value="GIY_YIG"/>
    <property type="match status" value="1"/>
</dbReference>
<dbReference type="OrthoDB" id="1493526at2"/>
<reference evidence="2 3" key="1">
    <citation type="submission" date="2018-09" db="EMBL/GenBank/DDBJ databases">
        <title>Paracoccus onubensis nov. sp. a moderate halophilic bacterium isolated from Gruta de las Maravillas (Aracena, Spain).</title>
        <authorList>
            <person name="Jurado V."/>
            <person name="Gutierrez-Patricio S."/>
            <person name="Gonzalez-Pimentel J.L."/>
            <person name="Laiz L."/>
            <person name="Saiz-Jimenez C."/>
        </authorList>
    </citation>
    <scope>NUCLEOTIDE SEQUENCE [LARGE SCALE GENOMIC DNA]</scope>
    <source>
        <strain evidence="2 3">DSM 19484</strain>
    </source>
</reference>